<dbReference type="InterPro" id="IPR050219">
    <property type="entry name" value="DnaG_primase"/>
</dbReference>
<reference evidence="3" key="1">
    <citation type="submission" date="2023-06" db="EMBL/GenBank/DDBJ databases">
        <title>Identification and characterization of horizontal gene transfer across gut microbiota members of farm animals based on homology search.</title>
        <authorList>
            <person name="Zeman M."/>
            <person name="Kubasova T."/>
            <person name="Jahodarova E."/>
            <person name="Nykrynova M."/>
            <person name="Rychlik I."/>
        </authorList>
    </citation>
    <scope>NUCLEOTIDE SEQUENCE [LARGE SCALE GENOMIC DNA]</scope>
    <source>
        <strain evidence="3">161_Gplus</strain>
    </source>
</reference>
<dbReference type="InterPro" id="IPR013264">
    <property type="entry name" value="DNAG_N"/>
</dbReference>
<protein>
    <submittedName>
        <fullName evidence="2">DNA primase</fullName>
    </submittedName>
</protein>
<proteinExistence type="predicted"/>
<evidence type="ECO:0000313" key="2">
    <source>
        <dbReference type="EMBL" id="MDM8266479.1"/>
    </source>
</evidence>
<name>A0ABT7UXR6_9LACO</name>
<reference evidence="2 3" key="2">
    <citation type="submission" date="2023-06" db="EMBL/GenBank/DDBJ databases">
        <authorList>
            <person name="Zeman M."/>
            <person name="Kubasova T."/>
            <person name="Jahodarova E."/>
            <person name="Nykrynova M."/>
            <person name="Rychlik I."/>
        </authorList>
    </citation>
    <scope>NUCLEOTIDE SEQUENCE [LARGE SCALE GENOMIC DNA]</scope>
    <source>
        <strain evidence="2 3">161_Gplus</strain>
    </source>
</reference>
<dbReference type="Pfam" id="PF08275">
    <property type="entry name" value="DNAG_N"/>
    <property type="match status" value="1"/>
</dbReference>
<feature type="domain" description="DNA primase DNAG catalytic core N-terminal" evidence="1">
    <location>
        <begin position="143"/>
        <end position="222"/>
    </location>
</feature>
<dbReference type="PANTHER" id="PTHR30313">
    <property type="entry name" value="DNA PRIMASE"/>
    <property type="match status" value="1"/>
</dbReference>
<dbReference type="SUPFAM" id="SSF56731">
    <property type="entry name" value="DNA primase core"/>
    <property type="match status" value="1"/>
</dbReference>
<dbReference type="RefSeq" id="WP_289586089.1">
    <property type="nucleotide sequence ID" value="NZ_JAUDDW010000014.1"/>
</dbReference>
<dbReference type="PANTHER" id="PTHR30313:SF2">
    <property type="entry name" value="DNA PRIMASE"/>
    <property type="match status" value="1"/>
</dbReference>
<dbReference type="Proteomes" id="UP001529343">
    <property type="component" value="Unassembled WGS sequence"/>
</dbReference>
<gene>
    <name evidence="2" type="ORF">QUW44_04795</name>
</gene>
<dbReference type="Gene3D" id="3.40.1360.10">
    <property type="match status" value="1"/>
</dbReference>
<evidence type="ECO:0000259" key="1">
    <source>
        <dbReference type="Pfam" id="PF08275"/>
    </source>
</evidence>
<comment type="caution">
    <text evidence="2">The sequence shown here is derived from an EMBL/GenBank/DDBJ whole genome shotgun (WGS) entry which is preliminary data.</text>
</comment>
<organism evidence="2 3">
    <name type="scientific">Limosilactobacillus pontis</name>
    <dbReference type="NCBI Taxonomy" id="35787"/>
    <lineage>
        <taxon>Bacteria</taxon>
        <taxon>Bacillati</taxon>
        <taxon>Bacillota</taxon>
        <taxon>Bacilli</taxon>
        <taxon>Lactobacillales</taxon>
        <taxon>Lactobacillaceae</taxon>
        <taxon>Limosilactobacillus</taxon>
    </lineage>
</organism>
<sequence length="352" mass="40460">MRAKELKANILEDKERLYTILRNAGFHDFKENNEEIRCALPDMTNSTGVMIKLNETLYTSLFELGYTGDLFGALAVVLKTDFRDVISYIDTLLGISNQGKPRFKDPLQALKSLSRGHGSSTSLSSNKLYDASFMNRFVAGPHHKLIEEGILPQVANEFDIRFDPFRDRIVFPHYDWIHTDKIVGVQGRTLQSPEEMEILGTAKYWNYIKHFRKSSNLYGFSNLHDRLDKMKMLIIFEGEKSVLKEYTFSNGQGMSVALGGHSISTQQAEFILAHTPADCEVVLAFDRDVMVKETEGEKYIQAEAKKLIPFKKVSYIYDTYNLLGEKDSPIDKGYKVWKYLLKWRKEFSEIKS</sequence>
<dbReference type="EMBL" id="JAUDDW010000014">
    <property type="protein sequence ID" value="MDM8266479.1"/>
    <property type="molecule type" value="Genomic_DNA"/>
</dbReference>
<evidence type="ECO:0000313" key="3">
    <source>
        <dbReference type="Proteomes" id="UP001529343"/>
    </source>
</evidence>
<keyword evidence="3" id="KW-1185">Reference proteome</keyword>
<accession>A0ABT7UXR6</accession>